<keyword evidence="5" id="KW-1185">Reference proteome</keyword>
<evidence type="ECO:0000259" key="2">
    <source>
        <dbReference type="Pfam" id="PF09822"/>
    </source>
</evidence>
<feature type="transmembrane region" description="Helical" evidence="1">
    <location>
        <begin position="12"/>
        <end position="36"/>
    </location>
</feature>
<dbReference type="InterPro" id="IPR019196">
    <property type="entry name" value="ABC_transp_unknown"/>
</dbReference>
<accession>A0A1M5BFX8</accession>
<feature type="transmembrane region" description="Helical" evidence="1">
    <location>
        <begin position="770"/>
        <end position="792"/>
    </location>
</feature>
<feature type="transmembrane region" description="Helical" evidence="1">
    <location>
        <begin position="134"/>
        <end position="158"/>
    </location>
</feature>
<feature type="transmembrane region" description="Helical" evidence="1">
    <location>
        <begin position="95"/>
        <end position="122"/>
    </location>
</feature>
<feature type="transmembrane region" description="Helical" evidence="1">
    <location>
        <begin position="244"/>
        <end position="266"/>
    </location>
</feature>
<evidence type="ECO:0000313" key="5">
    <source>
        <dbReference type="Proteomes" id="UP000184480"/>
    </source>
</evidence>
<feature type="domain" description="DUF7088" evidence="3">
    <location>
        <begin position="272"/>
        <end position="384"/>
    </location>
</feature>
<evidence type="ECO:0000313" key="4">
    <source>
        <dbReference type="EMBL" id="SHF41411.1"/>
    </source>
</evidence>
<dbReference type="Pfam" id="PF12730">
    <property type="entry name" value="ABC2_membrane_4"/>
    <property type="match status" value="1"/>
</dbReference>
<dbReference type="PROSITE" id="PS51257">
    <property type="entry name" value="PROKAR_LIPOPROTEIN"/>
    <property type="match status" value="1"/>
</dbReference>
<protein>
    <submittedName>
        <fullName evidence="4">ABC-2 type transport system permease protein</fullName>
    </submittedName>
</protein>
<evidence type="ECO:0000256" key="1">
    <source>
        <dbReference type="SAM" id="Phobius"/>
    </source>
</evidence>
<dbReference type="InterPro" id="IPR055396">
    <property type="entry name" value="DUF7088"/>
</dbReference>
<dbReference type="Pfam" id="PF09822">
    <property type="entry name" value="ABC_transp_aux"/>
    <property type="match status" value="1"/>
</dbReference>
<reference evidence="5" key="1">
    <citation type="submission" date="2016-11" db="EMBL/GenBank/DDBJ databases">
        <authorList>
            <person name="Varghese N."/>
            <person name="Submissions S."/>
        </authorList>
    </citation>
    <scope>NUCLEOTIDE SEQUENCE [LARGE SCALE GENOMIC DNA]</scope>
    <source>
        <strain evidence="5">DSM 27370</strain>
    </source>
</reference>
<dbReference type="RefSeq" id="WP_062183522.1">
    <property type="nucleotide sequence ID" value="NZ_BBXL01000021.1"/>
</dbReference>
<dbReference type="Pfam" id="PF23357">
    <property type="entry name" value="DUF7088"/>
    <property type="match status" value="1"/>
</dbReference>
<dbReference type="EMBL" id="FQUC01000006">
    <property type="protein sequence ID" value="SHF41411.1"/>
    <property type="molecule type" value="Genomic_DNA"/>
</dbReference>
<keyword evidence="1" id="KW-1133">Transmembrane helix</keyword>
<organism evidence="4 5">
    <name type="scientific">Dysgonomonas macrotermitis</name>
    <dbReference type="NCBI Taxonomy" id="1346286"/>
    <lineage>
        <taxon>Bacteria</taxon>
        <taxon>Pseudomonadati</taxon>
        <taxon>Bacteroidota</taxon>
        <taxon>Bacteroidia</taxon>
        <taxon>Bacteroidales</taxon>
        <taxon>Dysgonomonadaceae</taxon>
        <taxon>Dysgonomonas</taxon>
    </lineage>
</organism>
<keyword evidence="1" id="KW-0472">Membrane</keyword>
<dbReference type="InterPro" id="IPR019863">
    <property type="entry name" value="Motility-assoc_ABC-rel_GldG"/>
</dbReference>
<feature type="transmembrane region" description="Helical" evidence="1">
    <location>
        <begin position="165"/>
        <end position="189"/>
    </location>
</feature>
<dbReference type="OrthoDB" id="9777219at2"/>
<dbReference type="AlphaFoldDB" id="A0A1M5BFX8"/>
<keyword evidence="1" id="KW-0812">Transmembrane</keyword>
<dbReference type="STRING" id="1346286.SAMN05444362_10656"/>
<evidence type="ECO:0000259" key="3">
    <source>
        <dbReference type="Pfam" id="PF23357"/>
    </source>
</evidence>
<dbReference type="Proteomes" id="UP000184480">
    <property type="component" value="Unassembled WGS sequence"/>
</dbReference>
<feature type="transmembrane region" description="Helical" evidence="1">
    <location>
        <begin position="56"/>
        <end position="74"/>
    </location>
</feature>
<dbReference type="NCBIfam" id="TIGR03521">
    <property type="entry name" value="GldG"/>
    <property type="match status" value="1"/>
</dbReference>
<feature type="domain" description="ABC-type uncharacterised transport system" evidence="2">
    <location>
        <begin position="432"/>
        <end position="734"/>
    </location>
</feature>
<sequence>MKTLLKKELISIICSSIGLVFALVFLLACGLILWFFPGNYNILDTGYAVLNPFYKVAAFLLLILTPALTMRLVSEEKRNKTLAHLYSRPIYPYQIILSKWIASFLFIALVLLTTTVYIYTLYTLGNPIGNIDLRIAIVTYFSLFIISALFIISGIFASSLSKNQIVAFVIAILLNFFLFYGCELLSSLFNDVSAKTVLLNLSLSYHLDRMQKGIIYLNDIILIAGYIIILFSFIILYINPKKRILPICITGISCFIIILSISFLTARFDLTKDKRYTLSAYTEQLMHHLPQVKDPDIQINIYLSGDINYGFSRLQTSTLELLENLNEKADNHLSVSVINPLTLDIPKNKLHEYMANLSMPAIQLNEADRDGKVSQRLIYPYAQVIHGQDTLPVSLLKNIPGNSAEENLNTSIEALEFQFVDAIRLLLNKNEQHIAFIEGHGELPRAYVYDAEDALAKYYNVNRGQITNDIAVLNNFKVIIIAGPKEQYSETEKFILDQYLMQGGRILWLIDGANISYKDLTEKGQSPSIKNETNLDDLLFTYGIRINSDFVQDALCTSIPVTSDDGSQYTALPWYYSPILLPSNDHTITKDIAEVKASFVSSISLTNKSNGIIPKVLLTTANRSHIVRVPEMIDFDTQKIESDPKYFETSYIPVALSLEGSFSSAFTNRLIPEDIVPAPTRILEKSKNTKMVIASSSDIIRNGIESGNEGMQVQPMGYDQLTGKLFGNRDFIVNTVNWLANDDNWMELRNKSRQMNLLDKQLIYTNRNKYVFLNIGIPVILILTVIGTISLYRKRKYSK</sequence>
<proteinExistence type="predicted"/>
<feature type="transmembrane region" description="Helical" evidence="1">
    <location>
        <begin position="214"/>
        <end position="237"/>
    </location>
</feature>
<name>A0A1M5BFX8_9BACT</name>
<gene>
    <name evidence="4" type="ORF">SAMN05444362_10656</name>
</gene>